<evidence type="ECO:0008006" key="12">
    <source>
        <dbReference type="Google" id="ProtNLM"/>
    </source>
</evidence>
<feature type="transmembrane region" description="Helical" evidence="9">
    <location>
        <begin position="79"/>
        <end position="98"/>
    </location>
</feature>
<feature type="transmembrane region" description="Helical" evidence="9">
    <location>
        <begin position="253"/>
        <end position="272"/>
    </location>
</feature>
<evidence type="ECO:0000313" key="10">
    <source>
        <dbReference type="EMBL" id="AGY92637.1"/>
    </source>
</evidence>
<keyword evidence="11" id="KW-1185">Reference proteome</keyword>
<comment type="subcellular location">
    <subcellularLocation>
        <location evidence="1">Cell inner membrane</location>
        <topology evidence="1">Multi-pass membrane protein</topology>
    </subcellularLocation>
</comment>
<evidence type="ECO:0000256" key="7">
    <source>
        <dbReference type="ARBA" id="ARBA00022989"/>
    </source>
</evidence>
<dbReference type="EMBL" id="CP005990">
    <property type="protein sequence ID" value="AGY92637.1"/>
    <property type="molecule type" value="Genomic_DNA"/>
</dbReference>
<dbReference type="CDD" id="cd06579">
    <property type="entry name" value="TM_PBP1_transp_AraH_like"/>
    <property type="match status" value="1"/>
</dbReference>
<evidence type="ECO:0000256" key="4">
    <source>
        <dbReference type="ARBA" id="ARBA00022475"/>
    </source>
</evidence>
<keyword evidence="6 9" id="KW-0812">Transmembrane</keyword>
<dbReference type="GO" id="GO:0022857">
    <property type="term" value="F:transmembrane transporter activity"/>
    <property type="evidence" value="ECO:0007669"/>
    <property type="project" value="InterPro"/>
</dbReference>
<sequence>MDITGGTMQPGTFDGQFIFLCGINALVIVSALLFVDGTFMSLYNFQSMGAQVPELGLLGLGVMLAMISGRGGIDLSGIALANLAGVVAYMSAPLVFSAEAEPLQFFAAFCFVAITVGVIGGTLNGLLVGYAGITPIIATLATQLLFTGVAVGLTGGSALRLGYIPVFDKFGNMPIAGIPRTFALLLLIAIGLAALLRFTRFGIHLFLLGSNSKAARFAGIRTRSILFRAYFLSSVLASIAGIVIAARSSSVKWDYGSSYVLIAILIAVMAGVRPEGGYGRVSCVILSATALQLLTSMLNFMQISNFFRDFAWGVLLLVFLANARAQWSSYLPHFLRKKSTIT</sequence>
<evidence type="ECO:0000256" key="5">
    <source>
        <dbReference type="ARBA" id="ARBA00022519"/>
    </source>
</evidence>
<comment type="similarity">
    <text evidence="2">Belongs to the binding-protein-dependent transport system permease family. AraH/RbsC subfamily.</text>
</comment>
<proteinExistence type="inferred from homology"/>
<protein>
    <recommendedName>
        <fullName evidence="12">Sugar ABC transporter permease</fullName>
    </recommendedName>
</protein>
<reference evidence="10 11" key="1">
    <citation type="journal article" date="2013" name="BMC Genomics">
        <title>Genomes of "Spiribacter", a streamlined, successful halophilic bacterium.</title>
        <authorList>
            <person name="Lopez-Perez M."/>
            <person name="Ghai R."/>
            <person name="Leon M.J."/>
            <person name="Rodriguez-Olmos A."/>
            <person name="Copa-Patino J.L."/>
            <person name="Soliveri J."/>
            <person name="Sanchez-Porro C."/>
            <person name="Ventosa A."/>
            <person name="Rodriguez-Valera F."/>
        </authorList>
    </citation>
    <scope>NUCLEOTIDE SEQUENCE [LARGE SCALE GENOMIC DNA]</scope>
    <source>
        <strain evidence="10 11">UAH-SP71</strain>
    </source>
</reference>
<feature type="transmembrane region" description="Helical" evidence="9">
    <location>
        <begin position="227"/>
        <end position="246"/>
    </location>
</feature>
<dbReference type="eggNOG" id="COG1172">
    <property type="taxonomic scope" value="Bacteria"/>
</dbReference>
<feature type="transmembrane region" description="Helical" evidence="9">
    <location>
        <begin position="105"/>
        <end position="130"/>
    </location>
</feature>
<evidence type="ECO:0000256" key="1">
    <source>
        <dbReference type="ARBA" id="ARBA00004429"/>
    </source>
</evidence>
<keyword evidence="8 9" id="KW-0472">Membrane</keyword>
<feature type="transmembrane region" description="Helical" evidence="9">
    <location>
        <begin position="182"/>
        <end position="207"/>
    </location>
</feature>
<accession>U5T8Q9</accession>
<gene>
    <name evidence="10" type="ORF">SPICUR_08545</name>
</gene>
<keyword evidence="7 9" id="KW-1133">Transmembrane helix</keyword>
<dbReference type="KEGG" id="spiu:SPICUR_08545"/>
<evidence type="ECO:0000256" key="9">
    <source>
        <dbReference type="SAM" id="Phobius"/>
    </source>
</evidence>
<evidence type="ECO:0000256" key="2">
    <source>
        <dbReference type="ARBA" id="ARBA00007942"/>
    </source>
</evidence>
<evidence type="ECO:0000256" key="3">
    <source>
        <dbReference type="ARBA" id="ARBA00022448"/>
    </source>
</evidence>
<dbReference type="InterPro" id="IPR001851">
    <property type="entry name" value="ABC_transp_permease"/>
</dbReference>
<dbReference type="Proteomes" id="UP000017640">
    <property type="component" value="Chromosome"/>
</dbReference>
<dbReference type="PANTHER" id="PTHR32196">
    <property type="entry name" value="ABC TRANSPORTER PERMEASE PROTEIN YPHD-RELATED-RELATED"/>
    <property type="match status" value="1"/>
</dbReference>
<feature type="transmembrane region" description="Helical" evidence="9">
    <location>
        <begin position="17"/>
        <end position="43"/>
    </location>
</feature>
<dbReference type="AlphaFoldDB" id="U5T8Q9"/>
<keyword evidence="3" id="KW-0813">Transport</keyword>
<keyword evidence="4" id="KW-1003">Cell membrane</keyword>
<dbReference type="Pfam" id="PF02653">
    <property type="entry name" value="BPD_transp_2"/>
    <property type="match status" value="1"/>
</dbReference>
<evidence type="ECO:0000256" key="8">
    <source>
        <dbReference type="ARBA" id="ARBA00023136"/>
    </source>
</evidence>
<dbReference type="STRING" id="1335757.SPICUR_08545"/>
<feature type="transmembrane region" description="Helical" evidence="9">
    <location>
        <begin position="310"/>
        <end position="327"/>
    </location>
</feature>
<dbReference type="HOGENOM" id="CLU_028880_0_0_6"/>
<dbReference type="GO" id="GO:0005886">
    <property type="term" value="C:plasma membrane"/>
    <property type="evidence" value="ECO:0007669"/>
    <property type="project" value="UniProtKB-SubCell"/>
</dbReference>
<keyword evidence="5" id="KW-0997">Cell inner membrane</keyword>
<feature type="transmembrane region" description="Helical" evidence="9">
    <location>
        <begin position="278"/>
        <end position="298"/>
    </location>
</feature>
<organism evidence="10 11">
    <name type="scientific">Spiribacter curvatus</name>
    <dbReference type="NCBI Taxonomy" id="1335757"/>
    <lineage>
        <taxon>Bacteria</taxon>
        <taxon>Pseudomonadati</taxon>
        <taxon>Pseudomonadota</taxon>
        <taxon>Gammaproteobacteria</taxon>
        <taxon>Chromatiales</taxon>
        <taxon>Ectothiorhodospiraceae</taxon>
        <taxon>Spiribacter</taxon>
    </lineage>
</organism>
<evidence type="ECO:0000313" key="11">
    <source>
        <dbReference type="Proteomes" id="UP000017640"/>
    </source>
</evidence>
<dbReference type="PANTHER" id="PTHR32196:SF21">
    <property type="entry name" value="ABC TRANSPORTER PERMEASE PROTEIN YPHD-RELATED"/>
    <property type="match status" value="1"/>
</dbReference>
<dbReference type="PATRIC" id="fig|1335757.3.peg.1667"/>
<feature type="transmembrane region" description="Helical" evidence="9">
    <location>
        <begin position="55"/>
        <end position="73"/>
    </location>
</feature>
<feature type="transmembrane region" description="Helical" evidence="9">
    <location>
        <begin position="136"/>
        <end position="161"/>
    </location>
</feature>
<name>U5T8Q9_9GAMM</name>
<evidence type="ECO:0000256" key="6">
    <source>
        <dbReference type="ARBA" id="ARBA00022692"/>
    </source>
</evidence>